<keyword evidence="2" id="KW-1185">Reference proteome</keyword>
<proteinExistence type="predicted"/>
<sequence>MTMIAAICRSSCCLWLPSHSKPNVNVLDIQLLHHLQFDFGNAWAPDKIMWTLIVSATCDPGISHRSNEYWGYSDGISAHLFCRTVKPRLLITLLCYPCVLLLQSLPSAKIEQGLITPGWLLLTTQPKQIMTADVNT</sequence>
<protein>
    <submittedName>
        <fullName evidence="1">Uncharacterized protein</fullName>
    </submittedName>
</protein>
<evidence type="ECO:0000313" key="2">
    <source>
        <dbReference type="Proteomes" id="UP000054272"/>
    </source>
</evidence>
<accession>A0ABR5BS63</accession>
<dbReference type="Proteomes" id="UP000054272">
    <property type="component" value="Unassembled WGS sequence"/>
</dbReference>
<organism evidence="1 2">
    <name type="scientific">Cryptococcus gattii EJB2</name>
    <dbReference type="NCBI Taxonomy" id="1296103"/>
    <lineage>
        <taxon>Eukaryota</taxon>
        <taxon>Fungi</taxon>
        <taxon>Dikarya</taxon>
        <taxon>Basidiomycota</taxon>
        <taxon>Agaricomycotina</taxon>
        <taxon>Tremellomycetes</taxon>
        <taxon>Tremellales</taxon>
        <taxon>Cryptococcaceae</taxon>
        <taxon>Cryptococcus</taxon>
        <taxon>Cryptococcus gattii species complex</taxon>
    </lineage>
</organism>
<evidence type="ECO:0000313" key="1">
    <source>
        <dbReference type="EMBL" id="KIR78468.1"/>
    </source>
</evidence>
<dbReference type="EMBL" id="KN848711">
    <property type="protein sequence ID" value="KIR78468.1"/>
    <property type="molecule type" value="Genomic_DNA"/>
</dbReference>
<gene>
    <name evidence="1" type="ORF">I306_04394</name>
</gene>
<reference evidence="1 2" key="1">
    <citation type="submission" date="2015-01" db="EMBL/GenBank/DDBJ databases">
        <title>The Genome Sequence of Cryptococcus gattii EJB2.</title>
        <authorList>
            <consortium name="The Broad Institute Genomics Platform"/>
            <person name="Cuomo C."/>
            <person name="Litvintseva A."/>
            <person name="Chen Y."/>
            <person name="Heitman J."/>
            <person name="Sun S."/>
            <person name="Springer D."/>
            <person name="Dromer F."/>
            <person name="Young S."/>
            <person name="Zeng Q."/>
            <person name="Gargeya S."/>
            <person name="Abouelleil A."/>
            <person name="Alvarado L."/>
            <person name="Chapman S.B."/>
            <person name="Gainer-Dewar J."/>
            <person name="Goldberg J."/>
            <person name="Griggs A."/>
            <person name="Gujja S."/>
            <person name="Hansen M."/>
            <person name="Howarth C."/>
            <person name="Imamovic A."/>
            <person name="Larimer J."/>
            <person name="Murphy C."/>
            <person name="Naylor J."/>
            <person name="Pearson M."/>
            <person name="Priest M."/>
            <person name="Roberts A."/>
            <person name="Saif S."/>
            <person name="Shea T."/>
            <person name="Sykes S."/>
            <person name="Wortman J."/>
            <person name="Nusbaum C."/>
            <person name="Birren B."/>
        </authorList>
    </citation>
    <scope>NUCLEOTIDE SEQUENCE [LARGE SCALE GENOMIC DNA]</scope>
    <source>
        <strain evidence="1 2">EJB2</strain>
    </source>
</reference>
<name>A0ABR5BS63_9TREE</name>